<dbReference type="Pfam" id="PF12796">
    <property type="entry name" value="Ank_2"/>
    <property type="match status" value="3"/>
</dbReference>
<dbReference type="SMART" id="SM00248">
    <property type="entry name" value="ANK"/>
    <property type="match status" value="8"/>
</dbReference>
<name>A0A2L2DJ94_MIMIV</name>
<reference evidence="2" key="1">
    <citation type="journal article" date="2017" name="Front. Microbiol.">
        <title>Genome Characterization of the First Mimiviruses of Lineage C Isolated in Brazil.</title>
        <authorList>
            <person name="Assis F.L."/>
            <person name="Franco-Luiz A.P.M."/>
            <person name="Dos Santos R.N."/>
            <person name="Campos F.S."/>
            <person name="Dornas F.P."/>
            <person name="Borato P.V.M."/>
            <person name="Franco A.C."/>
            <person name="Abrahao J.S."/>
            <person name="Colson P."/>
            <person name="Scola B."/>
        </authorList>
    </citation>
    <scope>NUCLEOTIDE SEQUENCE [LARGE SCALE GENOMIC DNA]</scope>
</reference>
<evidence type="ECO:0000256" key="1">
    <source>
        <dbReference type="ARBA" id="ARBA00022737"/>
    </source>
</evidence>
<protein>
    <submittedName>
        <fullName evidence="2">Ankyrin repeat protein</fullName>
    </submittedName>
</protein>
<dbReference type="Proteomes" id="UP000280369">
    <property type="component" value="Segment"/>
</dbReference>
<dbReference type="PROSITE" id="PS50088">
    <property type="entry name" value="ANK_REPEAT"/>
    <property type="match status" value="6"/>
</dbReference>
<dbReference type="InterPro" id="IPR002110">
    <property type="entry name" value="Ankyrin_rpt"/>
</dbReference>
<dbReference type="PANTHER" id="PTHR24161">
    <property type="entry name" value="ANK_REP_REGION DOMAIN-CONTAINING PROTEIN-RELATED"/>
    <property type="match status" value="1"/>
</dbReference>
<accession>A0A2L2DJ94</accession>
<dbReference type="Pfam" id="PF00023">
    <property type="entry name" value="Ank"/>
    <property type="match status" value="1"/>
</dbReference>
<dbReference type="PROSITE" id="PS50297">
    <property type="entry name" value="ANK_REP_REGION"/>
    <property type="match status" value="4"/>
</dbReference>
<dbReference type="InterPro" id="IPR036770">
    <property type="entry name" value="Ankyrin_rpt-contain_sf"/>
</dbReference>
<proteinExistence type="predicted"/>
<organismHost>
    <name type="scientific">Acanthamoeba polyphaga</name>
    <name type="common">Amoeba</name>
    <dbReference type="NCBI Taxonomy" id="5757"/>
</organismHost>
<dbReference type="SUPFAM" id="SSF48403">
    <property type="entry name" value="Ankyrin repeat"/>
    <property type="match status" value="1"/>
</dbReference>
<sequence>MINDFDFRKEYKCSPTIICGGFTKLMYIVAYENEINDAKNIIISEVNNNDLNYINQKNDLGWNALMIACRYSNLYNNFDTIQLLLNNGADINSQNNDGWTALMWASHFSVYAKNINAIKLLLDQKVNIDLQNKEGYTALMIACRYSNTNSDVDIVELLLNHGSNVNAQCNNGWTALMISCKYSYTESNIETVKILLSHNANTNFQNDYGWSALMIASRYSGIDGDISIIKLLLNYGANVNTQCNNGWTALMFVSRYFRNNKFEIAKLFIDNGTNINLQNKNGQTVLSIECQYNNRCDNIEFIKLLLDNGANINHQCNNNETALIIAAKQHYLKIVNFLLDNHADYSIVDNSRKIFINYLYGQQSISCLKIINDIEYTKKCKKYIHQQLFHKVNEFMYKPDNIRHKLINAKFKLFTDAKINNFNFIDIINNLKLFYYFSIHDIESFQIRINELELMHLDK</sequence>
<organism evidence="2">
    <name type="scientific">Acanthamoeba polyphaga mimivirus</name>
    <name type="common">APMV</name>
    <dbReference type="NCBI Taxonomy" id="212035"/>
    <lineage>
        <taxon>Viruses</taxon>
        <taxon>Varidnaviria</taxon>
        <taxon>Bamfordvirae</taxon>
        <taxon>Nucleocytoviricota</taxon>
        <taxon>Megaviricetes</taxon>
        <taxon>Imitervirales</taxon>
        <taxon>Mimiviridae</taxon>
        <taxon>Megamimivirinae</taxon>
        <taxon>Mimivirus</taxon>
        <taxon>Mimivirus bradfordmassiliense</taxon>
    </lineage>
</organism>
<evidence type="ECO:0000313" key="2">
    <source>
        <dbReference type="EMBL" id="AVG46234.1"/>
    </source>
</evidence>
<dbReference type="Gene3D" id="1.25.40.20">
    <property type="entry name" value="Ankyrin repeat-containing domain"/>
    <property type="match status" value="4"/>
</dbReference>
<dbReference type="EMBL" id="MG602507">
    <property type="protein sequence ID" value="AVG46234.1"/>
    <property type="molecule type" value="Genomic_DNA"/>
</dbReference>
<keyword evidence="1" id="KW-0677">Repeat</keyword>
<dbReference type="PANTHER" id="PTHR24161:SF85">
    <property type="entry name" value="PALMITOYLTRANSFERASE HIP14"/>
    <property type="match status" value="1"/>
</dbReference>